<dbReference type="GeneID" id="84231302"/>
<organism evidence="2 3">
    <name type="scientific">Methanolobus sediminis</name>
    <dbReference type="NCBI Taxonomy" id="3072978"/>
    <lineage>
        <taxon>Archaea</taxon>
        <taxon>Methanobacteriati</taxon>
        <taxon>Methanobacteriota</taxon>
        <taxon>Stenosarchaea group</taxon>
        <taxon>Methanomicrobia</taxon>
        <taxon>Methanosarcinales</taxon>
        <taxon>Methanosarcinaceae</taxon>
        <taxon>Methanolobus</taxon>
    </lineage>
</organism>
<dbReference type="Proteomes" id="UP001182908">
    <property type="component" value="Chromosome"/>
</dbReference>
<dbReference type="AlphaFoldDB" id="A0AA51YLY1"/>
<dbReference type="InterPro" id="IPR015330">
    <property type="entry name" value="DNA_primase/pol_bifunc_N"/>
</dbReference>
<dbReference type="Pfam" id="PF13148">
    <property type="entry name" value="DUF3987"/>
    <property type="match status" value="1"/>
</dbReference>
<dbReference type="KEGG" id="mseb:RE474_01255"/>
<dbReference type="Pfam" id="PF09250">
    <property type="entry name" value="Prim-Pol"/>
    <property type="match status" value="1"/>
</dbReference>
<dbReference type="SUPFAM" id="SSF56747">
    <property type="entry name" value="Prim-pol domain"/>
    <property type="match status" value="1"/>
</dbReference>
<proteinExistence type="predicted"/>
<gene>
    <name evidence="2" type="ORF">RE474_01255</name>
</gene>
<evidence type="ECO:0000313" key="3">
    <source>
        <dbReference type="Proteomes" id="UP001182908"/>
    </source>
</evidence>
<feature type="domain" description="DNA primase/polymerase bifunctional N-terminal" evidence="1">
    <location>
        <begin position="14"/>
        <end position="157"/>
    </location>
</feature>
<dbReference type="EMBL" id="CP133592">
    <property type="protein sequence ID" value="WMW25377.1"/>
    <property type="molecule type" value="Genomic_DNA"/>
</dbReference>
<dbReference type="InterPro" id="IPR025048">
    <property type="entry name" value="DUF3987"/>
</dbReference>
<sequence length="860" mass="98693">MSSIIAEAATTYSNAGIITHPLTPPNSTGTSAGKRPVKKDWSKLKEPMSDAEVTRYILNQSYNIGAVCGKLSDLMVIDVDWYVKGMWDDILKDIDTSDWVKQFRTPGRWHWMFKFNPDFELKHSKPLGIDLLGEAGNVVLSPSVHVSGEVYHIDGDLTKRPDIPPAVIGRIKDLLYTFEQLKTTLNKCRRTFKEFFNAVFVKEDLGKDKEGNKIPNPWYHDLTVFHNMDGRQRTLHLFAELKVNGATDAELLLMCKLAFGDSYSERYSIYEISQIKAIPAKTSTIKADSVLSEFYSGEEEPAYEEWGEENIKTYSLEEIKEMGAEINDLRLIINVDNDHFLNEYVKWLSGLSDTYKDYIFVSGLWLLSACTQGKVSLKLQQGTINPNLWFFILGLSSVSRKSTALDKTKLVYESCTQTKLYNDDYSLEGYLELLQDTPHCNFIRDEVVGLLQKMHKKYNDGIFECECALYDCADYRKTLAKEKGNKKREVVIENPFITKLYGTTPDNFAANMTLEDVNTGYGPRFLFCHPKYKRPRKPLQLANEEDRTAFASIVTRVITMWDHMKGIDELEFDVIPEAFEYYNKVTETMEETVLDSGDNTLSMGWARNQVHILKIAMLLELGKNEPSHCIQLQTMQESCRIVIEYFLPMFVETVHRLQEDVKNNQIEKVRSVLLKNAGTLGRSDLLKYSRLKKREFDEVVETMLESGEIKSVVQNGSKKQWLVLNDDKRTFSQNSPISHISHIHTEDKKTCEKSENDINCHEHTNYIYMCGEVFDSSCESVKNVKNVKSVKIEDSVLLKIARFCKDWQRVMNKSITCSDVVPISMEYCHKMKYDNIEGVTNTVKRIAGIPTEEKEATARY</sequence>
<evidence type="ECO:0000259" key="1">
    <source>
        <dbReference type="Pfam" id="PF09250"/>
    </source>
</evidence>
<dbReference type="RefSeq" id="WP_309311180.1">
    <property type="nucleotide sequence ID" value="NZ_CP133592.1"/>
</dbReference>
<evidence type="ECO:0000313" key="2">
    <source>
        <dbReference type="EMBL" id="WMW25377.1"/>
    </source>
</evidence>
<accession>A0AA51YLY1</accession>
<reference evidence="2 3" key="1">
    <citation type="submission" date="2023-08" db="EMBL/GenBank/DDBJ databases">
        <title>Methanolobus mangrovi sp. nov. and Methanolobus sediminis sp. nov, two novel methylotrophic methanogens isolated from mangrove sediments in China.</title>
        <authorList>
            <person name="Zhou J."/>
        </authorList>
    </citation>
    <scope>NUCLEOTIDE SEQUENCE [LARGE SCALE GENOMIC DNA]</scope>
    <source>
        <strain evidence="2 3">FTZ6</strain>
    </source>
</reference>
<name>A0AA51YLY1_9EURY</name>
<keyword evidence="3" id="KW-1185">Reference proteome</keyword>
<protein>
    <submittedName>
        <fullName evidence="2">DUF3987 domain-containing protein</fullName>
    </submittedName>
</protein>